<evidence type="ECO:0000313" key="10">
    <source>
        <dbReference type="EMBL" id="KAF7706127.1"/>
    </source>
</evidence>
<evidence type="ECO:0000259" key="9">
    <source>
        <dbReference type="PROSITE" id="PS50835"/>
    </source>
</evidence>
<evidence type="ECO:0000256" key="4">
    <source>
        <dbReference type="ARBA" id="ARBA00023136"/>
    </source>
</evidence>
<evidence type="ECO:0000256" key="8">
    <source>
        <dbReference type="SAM" id="SignalP"/>
    </source>
</evidence>
<dbReference type="PROSITE" id="PS50835">
    <property type="entry name" value="IG_LIKE"/>
    <property type="match status" value="1"/>
</dbReference>
<keyword evidence="5" id="KW-0675">Receptor</keyword>
<dbReference type="Gene3D" id="2.60.40.10">
    <property type="entry name" value="Immunoglobulins"/>
    <property type="match status" value="2"/>
</dbReference>
<keyword evidence="8" id="KW-0732">Signal</keyword>
<evidence type="ECO:0000256" key="2">
    <source>
        <dbReference type="ARBA" id="ARBA00022692"/>
    </source>
</evidence>
<name>A0A8T0BKG1_SILME</name>
<evidence type="ECO:0000256" key="1">
    <source>
        <dbReference type="ARBA" id="ARBA00004370"/>
    </source>
</evidence>
<gene>
    <name evidence="10" type="ORF">HF521_019381</name>
</gene>
<accession>A0A8T0BKG1</accession>
<comment type="caution">
    <text evidence="10">The sequence shown here is derived from an EMBL/GenBank/DDBJ whole genome shotgun (WGS) entry which is preliminary data.</text>
</comment>
<sequence length="237" mass="26933">MFLAIYAVIFSLVAEAVPGLLLEQKDLSMTKEVGKSVYISCNVTGLSSEYLHWYQKKEDKALIRILYVKRNSKPAHDNNLPDAKDFDTRLQFYTSITARPGALKSAKIRVYYKQITMFLAIYAVLFSLVTEVVLGVTLEQKDLSMTKEEEKSLYISCNVKGLTTSYVHWYQKKEGEAFKRILYVKTGSPAVPDNSHPEAKDFDVRIQSDNYDLKIANLKKSHSAVYYCASWAGSHSE</sequence>
<dbReference type="AlphaFoldDB" id="A0A8T0BKG1"/>
<evidence type="ECO:0000256" key="5">
    <source>
        <dbReference type="ARBA" id="ARBA00023170"/>
    </source>
</evidence>
<dbReference type="InterPro" id="IPR051117">
    <property type="entry name" value="TRG_var/const_region"/>
</dbReference>
<keyword evidence="11" id="KW-1185">Reference proteome</keyword>
<dbReference type="Proteomes" id="UP000606274">
    <property type="component" value="Unassembled WGS sequence"/>
</dbReference>
<dbReference type="InterPro" id="IPR013783">
    <property type="entry name" value="Ig-like_fold"/>
</dbReference>
<dbReference type="PANTHER" id="PTHR19256">
    <property type="entry name" value="T-CELL RECEPTOR GAMMA CHAIN"/>
    <property type="match status" value="1"/>
</dbReference>
<dbReference type="Pfam" id="PF07686">
    <property type="entry name" value="V-set"/>
    <property type="match status" value="1"/>
</dbReference>
<protein>
    <recommendedName>
        <fullName evidence="9">Ig-like domain-containing protein</fullName>
    </recommendedName>
</protein>
<dbReference type="EMBL" id="JABFDY010000006">
    <property type="protein sequence ID" value="KAF7706127.1"/>
    <property type="molecule type" value="Genomic_DNA"/>
</dbReference>
<dbReference type="SMART" id="SM00406">
    <property type="entry name" value="IGv"/>
    <property type="match status" value="1"/>
</dbReference>
<dbReference type="PANTHER" id="PTHR19256:SF65">
    <property type="entry name" value="T CELL RECEPTOR GAMMA CONSTANT 1-RELATED"/>
    <property type="match status" value="1"/>
</dbReference>
<evidence type="ECO:0000313" key="11">
    <source>
        <dbReference type="Proteomes" id="UP000606274"/>
    </source>
</evidence>
<evidence type="ECO:0000256" key="3">
    <source>
        <dbReference type="ARBA" id="ARBA00022989"/>
    </source>
</evidence>
<dbReference type="SUPFAM" id="SSF48726">
    <property type="entry name" value="Immunoglobulin"/>
    <property type="match status" value="2"/>
</dbReference>
<feature type="transmembrane region" description="Helical" evidence="7">
    <location>
        <begin position="115"/>
        <end position="138"/>
    </location>
</feature>
<feature type="chain" id="PRO_5035740468" description="Ig-like domain-containing protein" evidence="8">
    <location>
        <begin position="17"/>
        <end position="237"/>
    </location>
</feature>
<feature type="domain" description="Ig-like" evidence="9">
    <location>
        <begin position="149"/>
        <end position="237"/>
    </location>
</feature>
<evidence type="ECO:0000256" key="7">
    <source>
        <dbReference type="SAM" id="Phobius"/>
    </source>
</evidence>
<dbReference type="InterPro" id="IPR013106">
    <property type="entry name" value="Ig_V-set"/>
</dbReference>
<dbReference type="InterPro" id="IPR036179">
    <property type="entry name" value="Ig-like_dom_sf"/>
</dbReference>
<proteinExistence type="predicted"/>
<keyword evidence="4 7" id="KW-0472">Membrane</keyword>
<evidence type="ECO:0000256" key="6">
    <source>
        <dbReference type="ARBA" id="ARBA00023319"/>
    </source>
</evidence>
<keyword evidence="3 7" id="KW-1133">Transmembrane helix</keyword>
<dbReference type="InterPro" id="IPR007110">
    <property type="entry name" value="Ig-like_dom"/>
</dbReference>
<comment type="subcellular location">
    <subcellularLocation>
        <location evidence="1">Membrane</location>
    </subcellularLocation>
</comment>
<dbReference type="GO" id="GO:0016020">
    <property type="term" value="C:membrane"/>
    <property type="evidence" value="ECO:0007669"/>
    <property type="project" value="UniProtKB-SubCell"/>
</dbReference>
<keyword evidence="6" id="KW-0393">Immunoglobulin domain</keyword>
<keyword evidence="2 7" id="KW-0812">Transmembrane</keyword>
<reference evidence="10" key="1">
    <citation type="submission" date="2020-08" db="EMBL/GenBank/DDBJ databases">
        <title>Chromosome-level assembly of Southern catfish (Silurus meridionalis) provides insights into visual adaptation to the nocturnal and benthic lifestyles.</title>
        <authorList>
            <person name="Zhang Y."/>
            <person name="Wang D."/>
            <person name="Peng Z."/>
        </authorList>
    </citation>
    <scope>NUCLEOTIDE SEQUENCE</scope>
    <source>
        <strain evidence="10">SWU-2019-XX</strain>
        <tissue evidence="10">Muscle</tissue>
    </source>
</reference>
<organism evidence="10 11">
    <name type="scientific">Silurus meridionalis</name>
    <name type="common">Southern catfish</name>
    <name type="synonym">Silurus soldatovi meridionalis</name>
    <dbReference type="NCBI Taxonomy" id="175797"/>
    <lineage>
        <taxon>Eukaryota</taxon>
        <taxon>Metazoa</taxon>
        <taxon>Chordata</taxon>
        <taxon>Craniata</taxon>
        <taxon>Vertebrata</taxon>
        <taxon>Euteleostomi</taxon>
        <taxon>Actinopterygii</taxon>
        <taxon>Neopterygii</taxon>
        <taxon>Teleostei</taxon>
        <taxon>Ostariophysi</taxon>
        <taxon>Siluriformes</taxon>
        <taxon>Siluridae</taxon>
        <taxon>Silurus</taxon>
    </lineage>
</organism>
<feature type="signal peptide" evidence="8">
    <location>
        <begin position="1"/>
        <end position="16"/>
    </location>
</feature>